<feature type="compositionally biased region" description="Basic and acidic residues" evidence="1">
    <location>
        <begin position="1127"/>
        <end position="1143"/>
    </location>
</feature>
<keyword evidence="4" id="KW-1185">Reference proteome</keyword>
<dbReference type="SMART" id="SM00240">
    <property type="entry name" value="FHA"/>
    <property type="match status" value="1"/>
</dbReference>
<feature type="domain" description="FHA" evidence="2">
    <location>
        <begin position="20"/>
        <end position="68"/>
    </location>
</feature>
<name>A0A4S8LVG0_DENBC</name>
<feature type="compositionally biased region" description="Acidic residues" evidence="1">
    <location>
        <begin position="387"/>
        <end position="398"/>
    </location>
</feature>
<evidence type="ECO:0000313" key="3">
    <source>
        <dbReference type="EMBL" id="THU93341.1"/>
    </source>
</evidence>
<feature type="compositionally biased region" description="Basic residues" evidence="1">
    <location>
        <begin position="1144"/>
        <end position="1157"/>
    </location>
</feature>
<feature type="compositionally biased region" description="Acidic residues" evidence="1">
    <location>
        <begin position="866"/>
        <end position="875"/>
    </location>
</feature>
<feature type="compositionally biased region" description="Low complexity" evidence="1">
    <location>
        <begin position="1082"/>
        <end position="1091"/>
    </location>
</feature>
<evidence type="ECO:0000256" key="1">
    <source>
        <dbReference type="SAM" id="MobiDB-lite"/>
    </source>
</evidence>
<reference evidence="3 4" key="1">
    <citation type="journal article" date="2019" name="Nat. Ecol. Evol.">
        <title>Megaphylogeny resolves global patterns of mushroom evolution.</title>
        <authorList>
            <person name="Varga T."/>
            <person name="Krizsan K."/>
            <person name="Foldi C."/>
            <person name="Dima B."/>
            <person name="Sanchez-Garcia M."/>
            <person name="Sanchez-Ramirez S."/>
            <person name="Szollosi G.J."/>
            <person name="Szarkandi J.G."/>
            <person name="Papp V."/>
            <person name="Albert L."/>
            <person name="Andreopoulos W."/>
            <person name="Angelini C."/>
            <person name="Antonin V."/>
            <person name="Barry K.W."/>
            <person name="Bougher N.L."/>
            <person name="Buchanan P."/>
            <person name="Buyck B."/>
            <person name="Bense V."/>
            <person name="Catcheside P."/>
            <person name="Chovatia M."/>
            <person name="Cooper J."/>
            <person name="Damon W."/>
            <person name="Desjardin D."/>
            <person name="Finy P."/>
            <person name="Geml J."/>
            <person name="Haridas S."/>
            <person name="Hughes K."/>
            <person name="Justo A."/>
            <person name="Karasinski D."/>
            <person name="Kautmanova I."/>
            <person name="Kiss B."/>
            <person name="Kocsube S."/>
            <person name="Kotiranta H."/>
            <person name="LaButti K.M."/>
            <person name="Lechner B.E."/>
            <person name="Liimatainen K."/>
            <person name="Lipzen A."/>
            <person name="Lukacs Z."/>
            <person name="Mihaltcheva S."/>
            <person name="Morgado L.N."/>
            <person name="Niskanen T."/>
            <person name="Noordeloos M.E."/>
            <person name="Ohm R.A."/>
            <person name="Ortiz-Santana B."/>
            <person name="Ovrebo C."/>
            <person name="Racz N."/>
            <person name="Riley R."/>
            <person name="Savchenko A."/>
            <person name="Shiryaev A."/>
            <person name="Soop K."/>
            <person name="Spirin V."/>
            <person name="Szebenyi C."/>
            <person name="Tomsovsky M."/>
            <person name="Tulloss R.E."/>
            <person name="Uehling J."/>
            <person name="Grigoriev I.V."/>
            <person name="Vagvolgyi C."/>
            <person name="Papp T."/>
            <person name="Martin F.M."/>
            <person name="Miettinen O."/>
            <person name="Hibbett D.S."/>
            <person name="Nagy L.G."/>
        </authorList>
    </citation>
    <scope>NUCLEOTIDE SEQUENCE [LARGE SCALE GENOMIC DNA]</scope>
    <source>
        <strain evidence="3 4">CBS 962.96</strain>
    </source>
</reference>
<evidence type="ECO:0000259" key="2">
    <source>
        <dbReference type="PROSITE" id="PS50006"/>
    </source>
</evidence>
<dbReference type="InterPro" id="IPR000253">
    <property type="entry name" value="FHA_dom"/>
</dbReference>
<organism evidence="3 4">
    <name type="scientific">Dendrothele bispora (strain CBS 962.96)</name>
    <dbReference type="NCBI Taxonomy" id="1314807"/>
    <lineage>
        <taxon>Eukaryota</taxon>
        <taxon>Fungi</taxon>
        <taxon>Dikarya</taxon>
        <taxon>Basidiomycota</taxon>
        <taxon>Agaricomycotina</taxon>
        <taxon>Agaricomycetes</taxon>
        <taxon>Agaricomycetidae</taxon>
        <taxon>Agaricales</taxon>
        <taxon>Agaricales incertae sedis</taxon>
        <taxon>Dendrothele</taxon>
    </lineage>
</organism>
<feature type="region of interest" description="Disordered" evidence="1">
    <location>
        <begin position="691"/>
        <end position="1157"/>
    </location>
</feature>
<dbReference type="EMBL" id="ML179251">
    <property type="protein sequence ID" value="THU93341.1"/>
    <property type="molecule type" value="Genomic_DNA"/>
</dbReference>
<dbReference type="Proteomes" id="UP000297245">
    <property type="component" value="Unassembled WGS sequence"/>
</dbReference>
<feature type="compositionally biased region" description="Polar residues" evidence="1">
    <location>
        <begin position="1042"/>
        <end position="1070"/>
    </location>
</feature>
<feature type="compositionally biased region" description="Polar residues" evidence="1">
    <location>
        <begin position="486"/>
        <end position="498"/>
    </location>
</feature>
<feature type="compositionally biased region" description="Polar residues" evidence="1">
    <location>
        <begin position="413"/>
        <end position="427"/>
    </location>
</feature>
<dbReference type="Pfam" id="PF00498">
    <property type="entry name" value="FHA"/>
    <property type="match status" value="1"/>
</dbReference>
<feature type="region of interest" description="Disordered" evidence="1">
    <location>
        <begin position="150"/>
        <end position="175"/>
    </location>
</feature>
<dbReference type="OrthoDB" id="6288785at2759"/>
<feature type="compositionally biased region" description="Polar residues" evidence="1">
    <location>
        <begin position="814"/>
        <end position="823"/>
    </location>
</feature>
<dbReference type="AlphaFoldDB" id="A0A4S8LVG0"/>
<sequence length="1157" mass="125830">MKQDDPNVVVTAFGIDSEVLTFGRDRECGIRLFYPDVSPTHCKITFEDRKAFLVVLGTTGLTVDGCKVYPNQSVSSPTTVPLTNNTEFEIHGKRFKFMYPPKELRAQLYASPEKPRNRGIRLSMINSAEVFSPRPSPNPMDNLRILQSPLKPFKSASPSPAPSPRKALFPSIAPPQPDEIEEEEVILVEGNCPRVVEEDTDLVILEDVEVRPPSGSRPPSPVKSSTSSSPVKSTGYIQAPPPMQLLQFQSQQPPKPPKTPTRPARPTLHRAVLIRSAQRAVLKAEEEKEEEEEEMEVLGALADEDDREFDEDREEKLEDVEEEEEAEEGEDNDQQEEEEEKPSWRKSLGNMWPFRRSASPTRPQDDIAEPTSLEPTAVTSTGAMEDVKEEDEGEDEANENPAPLYPRLDRLQMPTTPRHQPNSSTRPGRNGMFMTPQPQSSKPSQPRWSFAPRASLGGDGPQRVKIEEQVWKVQDIVVQPEAPTPSVDNGVQIPSTPNRGRLSVRGWTPQRQISEEERNAIRERRRSALKMPDAFFAGGVPGMSPTKVVMDIPSSKSNGGDVAAGPSAVNEERREPDLDLDTRSLLEKMRETVGNMKDMKERRASLALASPRKTTAAPIAEKPGNKDGEADNGAQELNGQKGDGEDKVDDEQDQQGMEPFSLLRTPQNSRKPYIPRRSLYVLEKPTTSFVATDAENVPENGAGAEPENTINTDKTIYSGEVVTAPPPPPPLLSPLKTRTGRKIGAVPARKGNQLDTPSLADDEASPGLEASGKDGSKDEESDGEVNPEQGRKGMVMRGIKQMDEKDESADEMNINDSTNQAVITTKSSKPPSKSRTRSTPARARSKTPSSSSSGAVSAAPAVPEVVAEEEEEEEEGPRPTGLKPPSQSRQARSKSVSRNVPEAADTKIAAGKKPPSTTATRRGTRKAMSVEPESHGAVTAATTTDDEASAPKKRGRKVATTKPSEDPAPPSTTKGRPERGKSRVAGVVSETEEDETPDGSGEQEGEEPMPKPKRGRPRKGTTTSAAAASAVPEAIKEEDVGTSATGMVTTNNASTSTRKPASSRSKTSAIPASKATRITRKAGTATSSTTGTEEDPDVDKENNHGAESQEEVVITKTKTGRAKKGTVQKEVKEEVMTEPELKTTKRTTRAARTRSKT</sequence>
<feature type="region of interest" description="Disordered" evidence="1">
    <location>
        <begin position="481"/>
        <end position="518"/>
    </location>
</feature>
<protein>
    <recommendedName>
        <fullName evidence="2">FHA domain-containing protein</fullName>
    </recommendedName>
</protein>
<feature type="compositionally biased region" description="Polar residues" evidence="1">
    <location>
        <begin position="885"/>
        <end position="898"/>
    </location>
</feature>
<feature type="compositionally biased region" description="Acidic residues" evidence="1">
    <location>
        <begin position="287"/>
        <end position="340"/>
    </location>
</feature>
<dbReference type="PROSITE" id="PS50006">
    <property type="entry name" value="FHA_DOMAIN"/>
    <property type="match status" value="1"/>
</dbReference>
<feature type="compositionally biased region" description="Low complexity" evidence="1">
    <location>
        <begin position="1020"/>
        <end position="1030"/>
    </location>
</feature>
<feature type="region of interest" description="Disordered" evidence="1">
    <location>
        <begin position="205"/>
        <end position="462"/>
    </location>
</feature>
<evidence type="ECO:0000313" key="4">
    <source>
        <dbReference type="Proteomes" id="UP000297245"/>
    </source>
</evidence>
<feature type="compositionally biased region" description="Low complexity" evidence="1">
    <location>
        <begin position="436"/>
        <end position="446"/>
    </location>
</feature>
<feature type="compositionally biased region" description="Polar residues" evidence="1">
    <location>
        <begin position="373"/>
        <end position="382"/>
    </location>
</feature>
<feature type="compositionally biased region" description="Acidic residues" evidence="1">
    <location>
        <begin position="990"/>
        <end position="1007"/>
    </location>
</feature>
<dbReference type="Gene3D" id="2.60.200.20">
    <property type="match status" value="1"/>
</dbReference>
<dbReference type="SUPFAM" id="SSF49879">
    <property type="entry name" value="SMAD/FHA domain"/>
    <property type="match status" value="1"/>
</dbReference>
<feature type="compositionally biased region" description="Basic and acidic residues" evidence="1">
    <location>
        <begin position="570"/>
        <end position="604"/>
    </location>
</feature>
<feature type="compositionally biased region" description="Low complexity" evidence="1">
    <location>
        <begin position="824"/>
        <end position="865"/>
    </location>
</feature>
<gene>
    <name evidence="3" type="ORF">K435DRAFT_725485</name>
</gene>
<proteinExistence type="predicted"/>
<dbReference type="InterPro" id="IPR008984">
    <property type="entry name" value="SMAD_FHA_dom_sf"/>
</dbReference>
<feature type="compositionally biased region" description="Low complexity" evidence="1">
    <location>
        <begin position="222"/>
        <end position="234"/>
    </location>
</feature>
<feature type="region of interest" description="Disordered" evidence="1">
    <location>
        <begin position="536"/>
        <end position="678"/>
    </location>
</feature>
<accession>A0A4S8LVG0</accession>